<feature type="domain" description="SecD export protein N-terminal TM" evidence="7">
    <location>
        <begin position="12"/>
        <end position="103"/>
    </location>
</feature>
<evidence type="ECO:0000259" key="7">
    <source>
        <dbReference type="Pfam" id="PF13721"/>
    </source>
</evidence>
<keyword evidence="2 6" id="KW-0997">Cell inner membrane</keyword>
<accession>A0A085GKM0</accession>
<comment type="similarity">
    <text evidence="6">Belongs to the MzrA family.</text>
</comment>
<comment type="function">
    <text evidence="6">Modulates the activity of the EnvZ/OmpR two-component regulatory system, probably by directly modulating EnvZ enzymatic activity and increasing stability of phosphorylated OmpR.</text>
</comment>
<keyword evidence="9" id="KW-1185">Reference proteome</keyword>
<keyword evidence="3 6" id="KW-0812">Transmembrane</keyword>
<dbReference type="EMBL" id="JMPI01000011">
    <property type="protein sequence ID" value="KFC84265.1"/>
    <property type="molecule type" value="Genomic_DNA"/>
</dbReference>
<evidence type="ECO:0000256" key="1">
    <source>
        <dbReference type="ARBA" id="ARBA00022475"/>
    </source>
</evidence>
<dbReference type="InterPro" id="IPR026574">
    <property type="entry name" value="Modulator_MzrA"/>
</dbReference>
<protein>
    <recommendedName>
        <fullName evidence="6">Modulator protein MzrA</fullName>
    </recommendedName>
</protein>
<dbReference type="Gene3D" id="3.30.70.260">
    <property type="match status" value="1"/>
</dbReference>
<dbReference type="GO" id="GO:0019901">
    <property type="term" value="F:protein kinase binding"/>
    <property type="evidence" value="ECO:0007669"/>
    <property type="project" value="UniProtKB-UniRule"/>
</dbReference>
<comment type="subcellular location">
    <subcellularLocation>
        <location evidence="6">Cell inner membrane</location>
        <topology evidence="6">Single-pass membrane protein</topology>
    </subcellularLocation>
</comment>
<evidence type="ECO:0000256" key="5">
    <source>
        <dbReference type="ARBA" id="ARBA00023136"/>
    </source>
</evidence>
<dbReference type="GO" id="GO:0005886">
    <property type="term" value="C:plasma membrane"/>
    <property type="evidence" value="ECO:0007669"/>
    <property type="project" value="UniProtKB-SubCell"/>
</dbReference>
<evidence type="ECO:0000313" key="8">
    <source>
        <dbReference type="EMBL" id="KFC84265.1"/>
    </source>
</evidence>
<keyword evidence="4 6" id="KW-1133">Transmembrane helix</keyword>
<evidence type="ECO:0000256" key="6">
    <source>
        <dbReference type="HAMAP-Rule" id="MF_00904"/>
    </source>
</evidence>
<dbReference type="STRING" id="1006004.GBAG_0431"/>
<dbReference type="RefSeq" id="WP_034493044.1">
    <property type="nucleotide sequence ID" value="NZ_JMPI01000011.1"/>
</dbReference>
<dbReference type="AlphaFoldDB" id="A0A085GKM0"/>
<dbReference type="HAMAP" id="MF_00904">
    <property type="entry name" value="Modulator_MzrA"/>
    <property type="match status" value="1"/>
</dbReference>
<comment type="subunit">
    <text evidence="6">Interacts with EnvZ.</text>
</comment>
<dbReference type="Pfam" id="PF13721">
    <property type="entry name" value="SecD-TM1"/>
    <property type="match status" value="1"/>
</dbReference>
<reference evidence="8 9" key="1">
    <citation type="submission" date="2014-05" db="EMBL/GenBank/DDBJ databases">
        <title>ATOL: Assembling a taxonomically balanced genome-scale reconstruction of the evolutionary history of the Enterobacteriaceae.</title>
        <authorList>
            <person name="Plunkett G.III."/>
            <person name="Neeno-Eckwall E.C."/>
            <person name="Glasner J.D."/>
            <person name="Perna N.T."/>
        </authorList>
    </citation>
    <scope>NUCLEOTIDE SEQUENCE [LARGE SCALE GENOMIC DNA]</scope>
    <source>
        <strain evidence="8 9">ATCC 33320</strain>
    </source>
</reference>
<dbReference type="Proteomes" id="UP000028653">
    <property type="component" value="Unassembled WGS sequence"/>
</dbReference>
<dbReference type="eggNOG" id="ENOG50333DY">
    <property type="taxonomic scope" value="Bacteria"/>
</dbReference>
<sequence>MNTRFFRGFRATMLVSAIALGALLIWSGMQRSESTLEIRSSQQGISMPDGFFVWHHLDANGIRFKSITPENNSLLIKFDSSAQSEAAKAVLYKTLPHGYVIAQQEEADSASAWLTRVLNENIRIG</sequence>
<comment type="caution">
    <text evidence="8">The sequence shown here is derived from an EMBL/GenBank/DDBJ whole genome shotgun (WGS) entry which is preliminary data.</text>
</comment>
<gene>
    <name evidence="8" type="primary">yqjB</name>
    <name evidence="6" type="synonym">mzrA</name>
    <name evidence="8" type="ORF">GBAG_0431</name>
</gene>
<dbReference type="OrthoDB" id="6414235at2"/>
<keyword evidence="1 6" id="KW-1003">Cell membrane</keyword>
<evidence type="ECO:0000313" key="9">
    <source>
        <dbReference type="Proteomes" id="UP000028653"/>
    </source>
</evidence>
<organism evidence="8 9">
    <name type="scientific">Buttiauxella agrestis ATCC 33320</name>
    <dbReference type="NCBI Taxonomy" id="1006004"/>
    <lineage>
        <taxon>Bacteria</taxon>
        <taxon>Pseudomonadati</taxon>
        <taxon>Pseudomonadota</taxon>
        <taxon>Gammaproteobacteria</taxon>
        <taxon>Enterobacterales</taxon>
        <taxon>Enterobacteriaceae</taxon>
        <taxon>Buttiauxella</taxon>
    </lineage>
</organism>
<dbReference type="NCBIfam" id="NF007915">
    <property type="entry name" value="PRK10629.1"/>
    <property type="match status" value="1"/>
</dbReference>
<proteinExistence type="inferred from homology"/>
<keyword evidence="5 6" id="KW-0472">Membrane</keyword>
<name>A0A085GKM0_9ENTR</name>
<evidence type="ECO:0000256" key="3">
    <source>
        <dbReference type="ARBA" id="ARBA00022692"/>
    </source>
</evidence>
<evidence type="ECO:0000256" key="4">
    <source>
        <dbReference type="ARBA" id="ARBA00022989"/>
    </source>
</evidence>
<dbReference type="InterPro" id="IPR027398">
    <property type="entry name" value="SecD-TM"/>
</dbReference>
<evidence type="ECO:0000256" key="2">
    <source>
        <dbReference type="ARBA" id="ARBA00022519"/>
    </source>
</evidence>